<evidence type="ECO:0000313" key="6">
    <source>
        <dbReference type="Proteomes" id="UP000199036"/>
    </source>
</evidence>
<dbReference type="InterPro" id="IPR018900">
    <property type="entry name" value="Curli_CsgE"/>
</dbReference>
<organism evidence="5 6">
    <name type="scientific">Paenimyroides ummariense</name>
    <dbReference type="NCBI Taxonomy" id="913024"/>
    <lineage>
        <taxon>Bacteria</taxon>
        <taxon>Pseudomonadati</taxon>
        <taxon>Bacteroidota</taxon>
        <taxon>Flavobacteriia</taxon>
        <taxon>Flavobacteriales</taxon>
        <taxon>Flavobacteriaceae</taxon>
        <taxon>Paenimyroides</taxon>
    </lineage>
</organism>
<evidence type="ECO:0000256" key="2">
    <source>
        <dbReference type="ARBA" id="ARBA00014024"/>
    </source>
</evidence>
<sequence length="239" mass="27679">MNKFTIILLLFSFFSIVSVAQENRDSLIVAKIEVVQSENTLTFHPSVQNKGVYHYELDYLLLVKKTDANKNLSVSQQKGKFTLEPNQIESLSTTTVNQTSKQKVTAILFIRDEVENRLITKDSIQITTKELRPIKESSLSIMKGIVVDDSKTKMGRDYYDLFYSTYNQYPTKFDFIINITELPHRGLSSIMQVKVDQDLILEFFTNPDEEFIKEQVATTFQRLISYASHRGKLKNEFTY</sequence>
<evidence type="ECO:0000313" key="5">
    <source>
        <dbReference type="EMBL" id="SFO19629.1"/>
    </source>
</evidence>
<proteinExistence type="predicted"/>
<dbReference type="OrthoDB" id="1524955at2"/>
<evidence type="ECO:0000256" key="4">
    <source>
        <dbReference type="SAM" id="SignalP"/>
    </source>
</evidence>
<feature type="chain" id="PRO_5011682108" description="Curli production assembly/transport component CsgE" evidence="4">
    <location>
        <begin position="21"/>
        <end position="239"/>
    </location>
</feature>
<dbReference type="STRING" id="913024.SAMN05421741_12527"/>
<dbReference type="Pfam" id="PF10627">
    <property type="entry name" value="CsgE"/>
    <property type="match status" value="1"/>
</dbReference>
<keyword evidence="6" id="KW-1185">Reference proteome</keyword>
<dbReference type="Gene3D" id="2.60.40.2420">
    <property type="match status" value="1"/>
</dbReference>
<dbReference type="InterPro" id="IPR053722">
    <property type="entry name" value="Curli_assembly_CsgC/AgfC"/>
</dbReference>
<evidence type="ECO:0000256" key="1">
    <source>
        <dbReference type="ARBA" id="ARBA00003989"/>
    </source>
</evidence>
<gene>
    <name evidence="5" type="ORF">SAMN05421741_12527</name>
</gene>
<comment type="function">
    <text evidence="1">May be involved in the biogenesis of curli organelles.</text>
</comment>
<dbReference type="EMBL" id="FOVI01000025">
    <property type="protein sequence ID" value="SFO19629.1"/>
    <property type="molecule type" value="Genomic_DNA"/>
</dbReference>
<reference evidence="6" key="1">
    <citation type="submission" date="2016-10" db="EMBL/GenBank/DDBJ databases">
        <authorList>
            <person name="Varghese N."/>
            <person name="Submissions S."/>
        </authorList>
    </citation>
    <scope>NUCLEOTIDE SEQUENCE [LARGE SCALE GENOMIC DNA]</scope>
    <source>
        <strain evidence="6">DS-12</strain>
    </source>
</reference>
<dbReference type="Proteomes" id="UP000199036">
    <property type="component" value="Unassembled WGS sequence"/>
</dbReference>
<name>A0A1I5F7L4_9FLAO</name>
<protein>
    <recommendedName>
        <fullName evidence="2">Curli production assembly/transport component CsgE</fullName>
    </recommendedName>
</protein>
<accession>A0A1I5F7L4</accession>
<dbReference type="AlphaFoldDB" id="A0A1I5F7L4"/>
<feature type="signal peptide" evidence="4">
    <location>
        <begin position="1"/>
        <end position="20"/>
    </location>
</feature>
<evidence type="ECO:0000256" key="3">
    <source>
        <dbReference type="ARBA" id="ARBA00022729"/>
    </source>
</evidence>
<dbReference type="RefSeq" id="WP_091525607.1">
    <property type="nucleotide sequence ID" value="NZ_FOVI01000025.1"/>
</dbReference>
<keyword evidence="3 4" id="KW-0732">Signal</keyword>